<keyword evidence="1" id="KW-0732">Signal</keyword>
<evidence type="ECO:0008006" key="4">
    <source>
        <dbReference type="Google" id="ProtNLM"/>
    </source>
</evidence>
<evidence type="ECO:0000313" key="3">
    <source>
        <dbReference type="Proteomes" id="UP001583193"/>
    </source>
</evidence>
<accession>A0ABR3WWV3</accession>
<feature type="chain" id="PRO_5046540119" description="AA1-like domain-containing protein" evidence="1">
    <location>
        <begin position="17"/>
        <end position="145"/>
    </location>
</feature>
<sequence>MKLAILSALFVAAASANTLKLYPMAAKIMKDSNTGRLDFTVVDESDNVSTTCSATWDIGDNSARATNKWYPCSNPDFSLNLPKGASSIESFSLTMSHTLNDKVKTGETSLNAHDGTGNWVCTKPGHTAGTSEECGLGQNIVVNVY</sequence>
<evidence type="ECO:0000313" key="2">
    <source>
        <dbReference type="EMBL" id="KAL1868161.1"/>
    </source>
</evidence>
<evidence type="ECO:0000256" key="1">
    <source>
        <dbReference type="SAM" id="SignalP"/>
    </source>
</evidence>
<comment type="caution">
    <text evidence="2">The sequence shown here is derived from an EMBL/GenBank/DDBJ whole genome shotgun (WGS) entry which is preliminary data.</text>
</comment>
<protein>
    <recommendedName>
        <fullName evidence="4">AA1-like domain-containing protein</fullName>
    </recommendedName>
</protein>
<feature type="signal peptide" evidence="1">
    <location>
        <begin position="1"/>
        <end position="16"/>
    </location>
</feature>
<organism evidence="2 3">
    <name type="scientific">Paecilomyces lecythidis</name>
    <dbReference type="NCBI Taxonomy" id="3004212"/>
    <lineage>
        <taxon>Eukaryota</taxon>
        <taxon>Fungi</taxon>
        <taxon>Dikarya</taxon>
        <taxon>Ascomycota</taxon>
        <taxon>Pezizomycotina</taxon>
        <taxon>Eurotiomycetes</taxon>
        <taxon>Eurotiomycetidae</taxon>
        <taxon>Eurotiales</taxon>
        <taxon>Thermoascaceae</taxon>
        <taxon>Paecilomyces</taxon>
    </lineage>
</organism>
<reference evidence="2 3" key="1">
    <citation type="journal article" date="2024" name="IMA Fungus">
        <title>IMA Genome - F19 : A genome assembly and annotation guide to empower mycologists, including annotated draft genome sequences of Ceratocystis pirilliformis, Diaporthe australafricana, Fusarium ophioides, Paecilomyces lecythidis, and Sporothrix stenoceras.</title>
        <authorList>
            <person name="Aylward J."/>
            <person name="Wilson A.M."/>
            <person name="Visagie C.M."/>
            <person name="Spraker J."/>
            <person name="Barnes I."/>
            <person name="Buitendag C."/>
            <person name="Ceriani C."/>
            <person name="Del Mar Angel L."/>
            <person name="du Plessis D."/>
            <person name="Fuchs T."/>
            <person name="Gasser K."/>
            <person name="Kramer D."/>
            <person name="Li W."/>
            <person name="Munsamy K."/>
            <person name="Piso A."/>
            <person name="Price J.L."/>
            <person name="Sonnekus B."/>
            <person name="Thomas C."/>
            <person name="van der Nest A."/>
            <person name="van Dijk A."/>
            <person name="van Heerden A."/>
            <person name="van Vuuren N."/>
            <person name="Yilmaz N."/>
            <person name="Duong T.A."/>
            <person name="van der Merwe N.A."/>
            <person name="Wingfield M.J."/>
            <person name="Wingfield B.D."/>
        </authorList>
    </citation>
    <scope>NUCLEOTIDE SEQUENCE [LARGE SCALE GENOMIC DNA]</scope>
    <source>
        <strain evidence="2 3">CMW 18167</strain>
    </source>
</reference>
<proteinExistence type="predicted"/>
<dbReference type="EMBL" id="JAVDPF010000040">
    <property type="protein sequence ID" value="KAL1868161.1"/>
    <property type="molecule type" value="Genomic_DNA"/>
</dbReference>
<gene>
    <name evidence="2" type="ORF">Plec18167_008352</name>
</gene>
<dbReference type="Proteomes" id="UP001583193">
    <property type="component" value="Unassembled WGS sequence"/>
</dbReference>
<keyword evidence="3" id="KW-1185">Reference proteome</keyword>
<name>A0ABR3WWV3_9EURO</name>